<dbReference type="SUPFAM" id="SSF52540">
    <property type="entry name" value="P-loop containing nucleoside triphosphate hydrolases"/>
    <property type="match status" value="1"/>
</dbReference>
<evidence type="ECO:0000256" key="2">
    <source>
        <dbReference type="ARBA" id="ARBA00022741"/>
    </source>
</evidence>
<dbReference type="InterPro" id="IPR003439">
    <property type="entry name" value="ABC_transporter-like_ATP-bd"/>
</dbReference>
<gene>
    <name evidence="5" type="ORF">O987_20750</name>
</gene>
<evidence type="ECO:0000313" key="6">
    <source>
        <dbReference type="Proteomes" id="UP000028782"/>
    </source>
</evidence>
<name>A0A076PR98_COMTE</name>
<evidence type="ECO:0000256" key="1">
    <source>
        <dbReference type="ARBA" id="ARBA00022448"/>
    </source>
</evidence>
<dbReference type="PANTHER" id="PTHR42939:SF1">
    <property type="entry name" value="ABC TRANSPORTER ATP-BINDING PROTEIN ALBC-RELATED"/>
    <property type="match status" value="1"/>
</dbReference>
<dbReference type="Pfam" id="PF00005">
    <property type="entry name" value="ABC_tran"/>
    <property type="match status" value="1"/>
</dbReference>
<dbReference type="Gene3D" id="3.40.50.300">
    <property type="entry name" value="P-loop containing nucleotide triphosphate hydrolases"/>
    <property type="match status" value="1"/>
</dbReference>
<dbReference type="InterPro" id="IPR051782">
    <property type="entry name" value="ABC_Transporter_VariousFunc"/>
</dbReference>
<dbReference type="HOGENOM" id="CLU_000604_1_2_4"/>
<dbReference type="InterPro" id="IPR027417">
    <property type="entry name" value="P-loop_NTPase"/>
</dbReference>
<sequence>MNSELDDGCESLCMVQALQVSFGYPGRVVAHEASHCWHAGLCLLQGDEGTGKTSWLKALAGQLPLRMGLLHYPFADNGRLAASSCFWQDPRQPLNDVYNQMPAESWVALKRTLYPHWSQQQFEQHVQGFGLEPHLHKPLLALSSGTQRKLWMAAGWASAAELVLIDEPLAALDKPSERYVQHALAAMAAELKNPARPRSVIVAHWDAMQGVDWEDVMLLATSP</sequence>
<dbReference type="EMBL" id="CP006704">
    <property type="protein sequence ID" value="AIJ48243.1"/>
    <property type="molecule type" value="Genomic_DNA"/>
</dbReference>
<evidence type="ECO:0000259" key="4">
    <source>
        <dbReference type="Pfam" id="PF00005"/>
    </source>
</evidence>
<keyword evidence="3" id="KW-0067">ATP-binding</keyword>
<evidence type="ECO:0000313" key="5">
    <source>
        <dbReference type="EMBL" id="AIJ48243.1"/>
    </source>
</evidence>
<accession>A0A076PR98</accession>
<keyword evidence="2" id="KW-0547">Nucleotide-binding</keyword>
<reference evidence="5 6" key="1">
    <citation type="journal article" date="2014" name="Genome Announc.">
        <title>Complete Genome Sequence of Polychlorinated Biphenyl Degrader Comamonas testosteroni TK102 (NBRC 109938).</title>
        <authorList>
            <person name="Fukuda K."/>
            <person name="Hosoyama A."/>
            <person name="Tsuchikane K."/>
            <person name="Ohji S."/>
            <person name="Yamazoe A."/>
            <person name="Fujita N."/>
            <person name="Shintani M."/>
            <person name="Kimbara K."/>
        </authorList>
    </citation>
    <scope>NUCLEOTIDE SEQUENCE [LARGE SCALE GENOMIC DNA]</scope>
    <source>
        <strain evidence="5">TK102</strain>
    </source>
</reference>
<proteinExistence type="predicted"/>
<dbReference type="PANTHER" id="PTHR42939">
    <property type="entry name" value="ABC TRANSPORTER ATP-BINDING PROTEIN ALBC-RELATED"/>
    <property type="match status" value="1"/>
</dbReference>
<dbReference type="RefSeq" id="WP_043374354.1">
    <property type="nucleotide sequence ID" value="NZ_CP006704.1"/>
</dbReference>
<dbReference type="AlphaFoldDB" id="A0A076PR98"/>
<evidence type="ECO:0000256" key="3">
    <source>
        <dbReference type="ARBA" id="ARBA00022840"/>
    </source>
</evidence>
<feature type="domain" description="ABC transporter" evidence="4">
    <location>
        <begin position="42"/>
        <end position="170"/>
    </location>
</feature>
<protein>
    <submittedName>
        <fullName evidence="5">ABC transporter</fullName>
    </submittedName>
</protein>
<dbReference type="GO" id="GO:0016887">
    <property type="term" value="F:ATP hydrolysis activity"/>
    <property type="evidence" value="ECO:0007669"/>
    <property type="project" value="InterPro"/>
</dbReference>
<organism evidence="5 6">
    <name type="scientific">Comamonas testosteroni TK102</name>
    <dbReference type="NCBI Taxonomy" id="1392005"/>
    <lineage>
        <taxon>Bacteria</taxon>
        <taxon>Pseudomonadati</taxon>
        <taxon>Pseudomonadota</taxon>
        <taxon>Betaproteobacteria</taxon>
        <taxon>Burkholderiales</taxon>
        <taxon>Comamonadaceae</taxon>
        <taxon>Comamonas</taxon>
    </lineage>
</organism>
<dbReference type="KEGG" id="ctes:O987_20750"/>
<dbReference type="Proteomes" id="UP000028782">
    <property type="component" value="Chromosome"/>
</dbReference>
<keyword evidence="1" id="KW-0813">Transport</keyword>
<dbReference type="GO" id="GO:0005524">
    <property type="term" value="F:ATP binding"/>
    <property type="evidence" value="ECO:0007669"/>
    <property type="project" value="UniProtKB-KW"/>
</dbReference>